<feature type="transmembrane region" description="Helical" evidence="7">
    <location>
        <begin position="181"/>
        <end position="206"/>
    </location>
</feature>
<dbReference type="EMBL" id="FAXN01000043">
    <property type="protein sequence ID" value="CUV65726.1"/>
    <property type="molecule type" value="Genomic_DNA"/>
</dbReference>
<organism evidence="8">
    <name type="scientific">Sulfurovum sp. enrichment culture clone C5</name>
    <dbReference type="NCBI Taxonomy" id="497650"/>
    <lineage>
        <taxon>Bacteria</taxon>
        <taxon>Pseudomonadati</taxon>
        <taxon>Campylobacterota</taxon>
        <taxon>Epsilonproteobacteria</taxon>
        <taxon>Campylobacterales</taxon>
        <taxon>Sulfurovaceae</taxon>
        <taxon>Sulfurovum</taxon>
        <taxon>environmental samples</taxon>
    </lineage>
</organism>
<gene>
    <name evidence="8" type="primary">cbiM</name>
    <name evidence="8" type="ORF">BN3087_420036</name>
</gene>
<feature type="transmembrane region" description="Helical" evidence="7">
    <location>
        <begin position="138"/>
        <end position="161"/>
    </location>
</feature>
<keyword evidence="4 7" id="KW-0812">Transmembrane</keyword>
<comment type="subcellular location">
    <subcellularLocation>
        <location evidence="1">Cell membrane</location>
        <topology evidence="1">Multi-pass membrane protein</topology>
    </subcellularLocation>
</comment>
<evidence type="ECO:0000256" key="3">
    <source>
        <dbReference type="ARBA" id="ARBA00022475"/>
    </source>
</evidence>
<evidence type="ECO:0000256" key="4">
    <source>
        <dbReference type="ARBA" id="ARBA00022692"/>
    </source>
</evidence>
<evidence type="ECO:0000256" key="7">
    <source>
        <dbReference type="SAM" id="Phobius"/>
    </source>
</evidence>
<evidence type="ECO:0000256" key="5">
    <source>
        <dbReference type="ARBA" id="ARBA00022989"/>
    </source>
</evidence>
<dbReference type="PANTHER" id="PTHR34229">
    <property type="entry name" value="METAL TRANSPORT PROTEIN HI_1621-RELATED"/>
    <property type="match status" value="1"/>
</dbReference>
<feature type="transmembrane region" description="Helical" evidence="7">
    <location>
        <begin position="7"/>
        <end position="27"/>
    </location>
</feature>
<reference evidence="8" key="1">
    <citation type="submission" date="2015-11" db="EMBL/GenBank/DDBJ databases">
        <authorList>
            <person name="Zhang Y."/>
            <person name="Guo Z."/>
        </authorList>
    </citation>
    <scope>NUCLEOTIDE SEQUENCE</scope>
    <source>
        <strain evidence="8">BN30871</strain>
    </source>
</reference>
<evidence type="ECO:0000256" key="1">
    <source>
        <dbReference type="ARBA" id="ARBA00004651"/>
    </source>
</evidence>
<dbReference type="PANTHER" id="PTHR34229:SF1">
    <property type="entry name" value="METAL TRANSPORT PROTEIN HI_1621-RELATED"/>
    <property type="match status" value="1"/>
</dbReference>
<proteinExistence type="predicted"/>
<dbReference type="GO" id="GO:0000041">
    <property type="term" value="P:transition metal ion transport"/>
    <property type="evidence" value="ECO:0007669"/>
    <property type="project" value="InterPro"/>
</dbReference>
<keyword evidence="5 7" id="KW-1133">Transmembrane helix</keyword>
<dbReference type="AlphaFoldDB" id="A0A0S4XNT7"/>
<name>A0A0S4XNT7_9BACT</name>
<dbReference type="NCBIfam" id="NF008873">
    <property type="entry name" value="PRK11909.1"/>
    <property type="match status" value="1"/>
</dbReference>
<evidence type="ECO:0000256" key="2">
    <source>
        <dbReference type="ARBA" id="ARBA00022448"/>
    </source>
</evidence>
<evidence type="ECO:0000256" key="6">
    <source>
        <dbReference type="ARBA" id="ARBA00023136"/>
    </source>
</evidence>
<feature type="transmembrane region" description="Helical" evidence="7">
    <location>
        <begin position="105"/>
        <end position="126"/>
    </location>
</feature>
<dbReference type="InterPro" id="IPR002751">
    <property type="entry name" value="CbiM/NikMN"/>
</dbReference>
<dbReference type="Gene3D" id="1.10.1760.20">
    <property type="match status" value="1"/>
</dbReference>
<accession>A0A0S4XNT7</accession>
<evidence type="ECO:0000313" key="8">
    <source>
        <dbReference type="EMBL" id="CUV65726.1"/>
    </source>
</evidence>
<sequence>MHIPDGFISPSTSIVALAVAIPLWWYGIKQTKKLLESSEDSVTFLSSMAAFSFLIMMINVPIPGGTSGHAVGMAVLAILLGPWTAFIAISAVLFFQAVLFGDGGVLTLGANSLAMGFVGSFASYYLYKLLNGRASKTITFFVSGYGGMVAASIAVALILGIQPMLFVENGKAIYFPFDLSVTFPAVVGSHMLIFGVIEGLVTVAVVKFFEKVKGVAYVNA</sequence>
<feature type="transmembrane region" description="Helical" evidence="7">
    <location>
        <begin position="42"/>
        <end position="62"/>
    </location>
</feature>
<dbReference type="Pfam" id="PF01891">
    <property type="entry name" value="CbiM"/>
    <property type="match status" value="1"/>
</dbReference>
<feature type="transmembrane region" description="Helical" evidence="7">
    <location>
        <begin position="74"/>
        <end position="99"/>
    </location>
</feature>
<keyword evidence="3" id="KW-1003">Cell membrane</keyword>
<keyword evidence="6 7" id="KW-0472">Membrane</keyword>
<keyword evidence="2" id="KW-0813">Transport</keyword>
<dbReference type="GO" id="GO:0005886">
    <property type="term" value="C:plasma membrane"/>
    <property type="evidence" value="ECO:0007669"/>
    <property type="project" value="UniProtKB-SubCell"/>
</dbReference>
<protein>
    <submittedName>
        <fullName evidence="8">Cobalamin (Vitamin B12) biosynthesis CbiM protein (Fragment 1)</fullName>
    </submittedName>
</protein>